<dbReference type="Proteomes" id="UP001286313">
    <property type="component" value="Unassembled WGS sequence"/>
</dbReference>
<dbReference type="InterPro" id="IPR036872">
    <property type="entry name" value="CH_dom_sf"/>
</dbReference>
<keyword evidence="4" id="KW-1185">Reference proteome</keyword>
<reference evidence="3" key="1">
    <citation type="submission" date="2023-10" db="EMBL/GenBank/DDBJ databases">
        <title>Genome assemblies of two species of porcelain crab, Petrolisthes cinctipes and Petrolisthes manimaculis (Anomura: Porcellanidae).</title>
        <authorList>
            <person name="Angst P."/>
        </authorList>
    </citation>
    <scope>NUCLEOTIDE SEQUENCE</scope>
    <source>
        <strain evidence="3">PB745_01</strain>
        <tissue evidence="3">Gill</tissue>
    </source>
</reference>
<feature type="domain" description="Calponin-homology (CH)" evidence="2">
    <location>
        <begin position="2"/>
        <end position="144"/>
    </location>
</feature>
<evidence type="ECO:0000259" key="2">
    <source>
        <dbReference type="PROSITE" id="PS50021"/>
    </source>
</evidence>
<organism evidence="3 4">
    <name type="scientific">Petrolisthes cinctipes</name>
    <name type="common">Flat porcelain crab</name>
    <dbReference type="NCBI Taxonomy" id="88211"/>
    <lineage>
        <taxon>Eukaryota</taxon>
        <taxon>Metazoa</taxon>
        <taxon>Ecdysozoa</taxon>
        <taxon>Arthropoda</taxon>
        <taxon>Crustacea</taxon>
        <taxon>Multicrustacea</taxon>
        <taxon>Malacostraca</taxon>
        <taxon>Eumalacostraca</taxon>
        <taxon>Eucarida</taxon>
        <taxon>Decapoda</taxon>
        <taxon>Pleocyemata</taxon>
        <taxon>Anomura</taxon>
        <taxon>Galatheoidea</taxon>
        <taxon>Porcellanidae</taxon>
        <taxon>Petrolisthes</taxon>
    </lineage>
</organism>
<dbReference type="Gene3D" id="1.10.418.10">
    <property type="entry name" value="Calponin-like domain"/>
    <property type="match status" value="1"/>
</dbReference>
<accession>A0AAE1KNQ3</accession>
<dbReference type="InterPro" id="IPR052318">
    <property type="entry name" value="CellDiv_DevSignal_Domain"/>
</dbReference>
<evidence type="ECO:0000313" key="3">
    <source>
        <dbReference type="EMBL" id="KAK3877852.1"/>
    </source>
</evidence>
<evidence type="ECO:0000256" key="1">
    <source>
        <dbReference type="ARBA" id="ARBA00022737"/>
    </source>
</evidence>
<sequence length="170" mass="19172">MEVLLTYLRLWTQFTCAHYGLEIENLTVSFSDGHALCLLLHHYYPDILPLANIKWQTTQNLPSQNVDLDVSMDDSFSEMTYTDTCTWEEHNNRRANEDNFTLFLDKVSQLDGIPILIRSGDMINTIPDEKVTATFLSVCPPLGPQCRDEGCQSYSGGLEKMSGQEEASAA</sequence>
<dbReference type="EMBL" id="JAWQEG010001619">
    <property type="protein sequence ID" value="KAK3877852.1"/>
    <property type="molecule type" value="Genomic_DNA"/>
</dbReference>
<gene>
    <name evidence="3" type="ORF">Pcinc_017477</name>
</gene>
<dbReference type="SUPFAM" id="SSF47576">
    <property type="entry name" value="Calponin-homology domain, CH-domain"/>
    <property type="match status" value="1"/>
</dbReference>
<evidence type="ECO:0000313" key="4">
    <source>
        <dbReference type="Proteomes" id="UP001286313"/>
    </source>
</evidence>
<comment type="caution">
    <text evidence="3">The sequence shown here is derived from an EMBL/GenBank/DDBJ whole genome shotgun (WGS) entry which is preliminary data.</text>
</comment>
<dbReference type="PANTHER" id="PTHR22590:SF5">
    <property type="entry name" value="MYOSIN MOTOR DOMAIN-CONTAINING PROTEIN"/>
    <property type="match status" value="1"/>
</dbReference>
<dbReference type="Pfam" id="PF00307">
    <property type="entry name" value="CH"/>
    <property type="match status" value="1"/>
</dbReference>
<name>A0AAE1KNQ3_PETCI</name>
<dbReference type="CDD" id="cd21224">
    <property type="entry name" value="CH_ASPM_rpt2"/>
    <property type="match status" value="1"/>
</dbReference>
<proteinExistence type="predicted"/>
<dbReference type="PANTHER" id="PTHR22590">
    <property type="entry name" value="MYOSIN MOTOR DOMAIN-CONTAINING PROTEIN"/>
    <property type="match status" value="1"/>
</dbReference>
<protein>
    <recommendedName>
        <fullName evidence="2">Calponin-homology (CH) domain-containing protein</fullName>
    </recommendedName>
</protein>
<dbReference type="InterPro" id="IPR001715">
    <property type="entry name" value="CH_dom"/>
</dbReference>
<dbReference type="AlphaFoldDB" id="A0AAE1KNQ3"/>
<keyword evidence="1" id="KW-0677">Repeat</keyword>
<dbReference type="PROSITE" id="PS50021">
    <property type="entry name" value="CH"/>
    <property type="match status" value="1"/>
</dbReference>